<reference evidence="7 8" key="1">
    <citation type="submission" date="2024-10" db="EMBL/GenBank/DDBJ databases">
        <title>The Natural Products Discovery Center: Release of the First 8490 Sequenced Strains for Exploring Actinobacteria Biosynthetic Diversity.</title>
        <authorList>
            <person name="Kalkreuter E."/>
            <person name="Kautsar S.A."/>
            <person name="Yang D."/>
            <person name="Bader C.D."/>
            <person name="Teijaro C.N."/>
            <person name="Fluegel L."/>
            <person name="Davis C.M."/>
            <person name="Simpson J.R."/>
            <person name="Lauterbach L."/>
            <person name="Steele A.D."/>
            <person name="Gui C."/>
            <person name="Meng S."/>
            <person name="Li G."/>
            <person name="Viehrig K."/>
            <person name="Ye F."/>
            <person name="Su P."/>
            <person name="Kiefer A.F."/>
            <person name="Nichols A."/>
            <person name="Cepeda A.J."/>
            <person name="Yan W."/>
            <person name="Fan B."/>
            <person name="Jiang Y."/>
            <person name="Adhikari A."/>
            <person name="Zheng C.-J."/>
            <person name="Schuster L."/>
            <person name="Cowan T.M."/>
            <person name="Smanski M.J."/>
            <person name="Chevrette M.G."/>
            <person name="De Carvalho L.P.S."/>
            <person name="Shen B."/>
        </authorList>
    </citation>
    <scope>NUCLEOTIDE SEQUENCE [LARGE SCALE GENOMIC DNA]</scope>
    <source>
        <strain evidence="7 8">NPDC048229</strain>
    </source>
</reference>
<dbReference type="Pfam" id="PF00293">
    <property type="entry name" value="NUDIX"/>
    <property type="match status" value="1"/>
</dbReference>
<evidence type="ECO:0000256" key="4">
    <source>
        <dbReference type="ARBA" id="ARBA00022842"/>
    </source>
</evidence>
<accession>A0ABW7BQE1</accession>
<dbReference type="PRINTS" id="PR00502">
    <property type="entry name" value="NUDIXFAMILY"/>
</dbReference>
<dbReference type="PROSITE" id="PS51462">
    <property type="entry name" value="NUDIX"/>
    <property type="match status" value="1"/>
</dbReference>
<evidence type="ECO:0000259" key="6">
    <source>
        <dbReference type="PROSITE" id="PS51462"/>
    </source>
</evidence>
<organism evidence="7 8">
    <name type="scientific">Streptomyces omiyaensis</name>
    <dbReference type="NCBI Taxonomy" id="68247"/>
    <lineage>
        <taxon>Bacteria</taxon>
        <taxon>Bacillati</taxon>
        <taxon>Actinomycetota</taxon>
        <taxon>Actinomycetes</taxon>
        <taxon>Kitasatosporales</taxon>
        <taxon>Streptomycetaceae</taxon>
        <taxon>Streptomyces</taxon>
    </lineage>
</organism>
<dbReference type="Gene3D" id="3.90.79.10">
    <property type="entry name" value="Nucleoside Triphosphate Pyrophosphohydrolase"/>
    <property type="match status" value="1"/>
</dbReference>
<dbReference type="PANTHER" id="PTHR43046">
    <property type="entry name" value="GDP-MANNOSE MANNOSYL HYDROLASE"/>
    <property type="match status" value="1"/>
</dbReference>
<evidence type="ECO:0000256" key="3">
    <source>
        <dbReference type="ARBA" id="ARBA00022801"/>
    </source>
</evidence>
<keyword evidence="3 5" id="KW-0378">Hydrolase</keyword>
<dbReference type="InterPro" id="IPR000086">
    <property type="entry name" value="NUDIX_hydrolase_dom"/>
</dbReference>
<evidence type="ECO:0000256" key="1">
    <source>
        <dbReference type="ARBA" id="ARBA00001946"/>
    </source>
</evidence>
<dbReference type="InterPro" id="IPR015797">
    <property type="entry name" value="NUDIX_hydrolase-like_dom_sf"/>
</dbReference>
<feature type="domain" description="Nudix hydrolase" evidence="6">
    <location>
        <begin position="5"/>
        <end position="146"/>
    </location>
</feature>
<dbReference type="PROSITE" id="PS00893">
    <property type="entry name" value="NUDIX_BOX"/>
    <property type="match status" value="1"/>
</dbReference>
<dbReference type="SUPFAM" id="SSF55811">
    <property type="entry name" value="Nudix"/>
    <property type="match status" value="1"/>
</dbReference>
<dbReference type="Proteomes" id="UP001604282">
    <property type="component" value="Unassembled WGS sequence"/>
</dbReference>
<dbReference type="RefSeq" id="WP_392008811.1">
    <property type="nucleotide sequence ID" value="NZ_JBIBSS010000003.1"/>
</dbReference>
<comment type="cofactor">
    <cofactor evidence="1">
        <name>Mg(2+)</name>
        <dbReference type="ChEBI" id="CHEBI:18420"/>
    </cofactor>
</comment>
<keyword evidence="4" id="KW-0460">Magnesium</keyword>
<evidence type="ECO:0000313" key="8">
    <source>
        <dbReference type="Proteomes" id="UP001604282"/>
    </source>
</evidence>
<sequence>MTSLNLRHSVRAIVLDEEDRILLCRFSLPGRSVWATPGGGVEPGETPYEALRRELREETGLAVEGSPPHVWHRRVVASDYVQGYDGALQDYFLVRTAAFDPEGTLSRAELLAENITGFRWWRLPEIADHPGPDLFGPRDLAVHLGRLIEEGVPARPLAMGL</sequence>
<dbReference type="InterPro" id="IPR020084">
    <property type="entry name" value="NUDIX_hydrolase_CS"/>
</dbReference>
<protein>
    <submittedName>
        <fullName evidence="7">NUDIX hydrolase</fullName>
    </submittedName>
</protein>
<dbReference type="InterPro" id="IPR020476">
    <property type="entry name" value="Nudix_hydrolase"/>
</dbReference>
<gene>
    <name evidence="7" type="ORF">ACGFYS_12390</name>
</gene>
<proteinExistence type="inferred from homology"/>
<evidence type="ECO:0000313" key="7">
    <source>
        <dbReference type="EMBL" id="MFG3189734.1"/>
    </source>
</evidence>
<dbReference type="CDD" id="cd04685">
    <property type="entry name" value="NUDIX_Hydrolase"/>
    <property type="match status" value="1"/>
</dbReference>
<dbReference type="GO" id="GO:0016787">
    <property type="term" value="F:hydrolase activity"/>
    <property type="evidence" value="ECO:0007669"/>
    <property type="project" value="UniProtKB-KW"/>
</dbReference>
<keyword evidence="8" id="KW-1185">Reference proteome</keyword>
<dbReference type="EMBL" id="JBICZW010000006">
    <property type="protein sequence ID" value="MFG3189734.1"/>
    <property type="molecule type" value="Genomic_DNA"/>
</dbReference>
<evidence type="ECO:0000256" key="2">
    <source>
        <dbReference type="ARBA" id="ARBA00005582"/>
    </source>
</evidence>
<comment type="caution">
    <text evidence="7">The sequence shown here is derived from an EMBL/GenBank/DDBJ whole genome shotgun (WGS) entry which is preliminary data.</text>
</comment>
<name>A0ABW7BQE1_9ACTN</name>
<comment type="similarity">
    <text evidence="2 5">Belongs to the Nudix hydrolase family.</text>
</comment>
<evidence type="ECO:0000256" key="5">
    <source>
        <dbReference type="RuleBase" id="RU003476"/>
    </source>
</evidence>
<dbReference type="PANTHER" id="PTHR43046:SF12">
    <property type="entry name" value="GDP-MANNOSE MANNOSYL HYDROLASE"/>
    <property type="match status" value="1"/>
</dbReference>